<protein>
    <submittedName>
        <fullName evidence="2">Uncharacterized protein</fullName>
    </submittedName>
</protein>
<feature type="compositionally biased region" description="Low complexity" evidence="1">
    <location>
        <begin position="306"/>
        <end position="323"/>
    </location>
</feature>
<comment type="caution">
    <text evidence="2">The sequence shown here is derived from an EMBL/GenBank/DDBJ whole genome shotgun (WGS) entry which is preliminary data.</text>
</comment>
<keyword evidence="3" id="KW-1185">Reference proteome</keyword>
<feature type="region of interest" description="Disordered" evidence="1">
    <location>
        <begin position="1"/>
        <end position="93"/>
    </location>
</feature>
<sequence>MEKQVKGYYWNANKRPQSSEDSDEKSEIEEETNSNDETEDEEYDELEETDEEGNVSQEYDEEEEEATEWENSQSVDSDDEEEDETGFKTFQVWTEPKAQEKFMNPVYEAERTVPITRATRRAVFDGVLMPPVRPRKIVGGEDEQARIKEEREEGAAGESKEEEQECGNTSDFQSTATGTEKPNIPNGKYVNTALDLEPRSQDTTLSTVPCANPQAGGKKLTVLCANPQEGGRKHDGIINNQYKRPGEGAKQITPLSFLFPTFISPSAILPNDATQLSMPNDPRLFVIPLPIRTRAPTVPPGLPAISEETLSSSESSLSPVSPTTSSIRLPAYARVTDELTRMLLPQFLNRDTYGSLPAIDRHKNGESTYQTIYNAAADVRDRLSQDRELKCRPFTISAAQSEFLGPERDANGCESLNFVVLNANIGGYDSVTHRPFSRVGHLEVKLFVAPEEATTPWAVEAPYPMRLTLQRVLETYNSHKRPFFAFPNKSTSLRPALDYLQPDPPHRPSSQPLTEPVDTSIQPPNVPCIQYTVPPIQAQTPETGRAIHNSTIIHALWKPSPNYRYHEIPSHDPHPQIGTTWEYMGKTAIGGQRWHEFCPEGVSSKAPPAAALLRDDLIPFAGEIPDVPDDTYRANDENDKREATLALRNPIMVQIPDKRDRYSRPVPRYSVLPRTETELDRLDRVAAELARTVRGDQRARRGMPRVYVTSRPPEFM</sequence>
<organism evidence="2 3">
    <name type="scientific">Mycena alexandri</name>
    <dbReference type="NCBI Taxonomy" id="1745969"/>
    <lineage>
        <taxon>Eukaryota</taxon>
        <taxon>Fungi</taxon>
        <taxon>Dikarya</taxon>
        <taxon>Basidiomycota</taxon>
        <taxon>Agaricomycotina</taxon>
        <taxon>Agaricomycetes</taxon>
        <taxon>Agaricomycetidae</taxon>
        <taxon>Agaricales</taxon>
        <taxon>Marasmiineae</taxon>
        <taxon>Mycenaceae</taxon>
        <taxon>Mycena</taxon>
    </lineage>
</organism>
<feature type="region of interest" description="Disordered" evidence="1">
    <location>
        <begin position="137"/>
        <end position="190"/>
    </location>
</feature>
<feature type="compositionally biased region" description="Acidic residues" evidence="1">
    <location>
        <begin position="20"/>
        <end position="68"/>
    </location>
</feature>
<proteinExistence type="predicted"/>
<evidence type="ECO:0000313" key="2">
    <source>
        <dbReference type="EMBL" id="KAJ7026236.1"/>
    </source>
</evidence>
<feature type="region of interest" description="Disordered" evidence="1">
    <location>
        <begin position="299"/>
        <end position="323"/>
    </location>
</feature>
<gene>
    <name evidence="2" type="ORF">C8F04DRAFT_1268412</name>
</gene>
<feature type="compositionally biased region" description="Basic and acidic residues" evidence="1">
    <location>
        <begin position="143"/>
        <end position="154"/>
    </location>
</feature>
<name>A0AAD6SE01_9AGAR</name>
<dbReference type="AlphaFoldDB" id="A0AAD6SE01"/>
<accession>A0AAD6SE01</accession>
<evidence type="ECO:0000256" key="1">
    <source>
        <dbReference type="SAM" id="MobiDB-lite"/>
    </source>
</evidence>
<feature type="compositionally biased region" description="Polar residues" evidence="1">
    <location>
        <begin position="166"/>
        <end position="180"/>
    </location>
</feature>
<dbReference type="Proteomes" id="UP001218188">
    <property type="component" value="Unassembled WGS sequence"/>
</dbReference>
<dbReference type="EMBL" id="JARJCM010000142">
    <property type="protein sequence ID" value="KAJ7026236.1"/>
    <property type="molecule type" value="Genomic_DNA"/>
</dbReference>
<evidence type="ECO:0000313" key="3">
    <source>
        <dbReference type="Proteomes" id="UP001218188"/>
    </source>
</evidence>
<reference evidence="2" key="1">
    <citation type="submission" date="2023-03" db="EMBL/GenBank/DDBJ databases">
        <title>Massive genome expansion in bonnet fungi (Mycena s.s.) driven by repeated elements and novel gene families across ecological guilds.</title>
        <authorList>
            <consortium name="Lawrence Berkeley National Laboratory"/>
            <person name="Harder C.B."/>
            <person name="Miyauchi S."/>
            <person name="Viragh M."/>
            <person name="Kuo A."/>
            <person name="Thoen E."/>
            <person name="Andreopoulos B."/>
            <person name="Lu D."/>
            <person name="Skrede I."/>
            <person name="Drula E."/>
            <person name="Henrissat B."/>
            <person name="Morin E."/>
            <person name="Kohler A."/>
            <person name="Barry K."/>
            <person name="LaButti K."/>
            <person name="Morin E."/>
            <person name="Salamov A."/>
            <person name="Lipzen A."/>
            <person name="Mereny Z."/>
            <person name="Hegedus B."/>
            <person name="Baldrian P."/>
            <person name="Stursova M."/>
            <person name="Weitz H."/>
            <person name="Taylor A."/>
            <person name="Grigoriev I.V."/>
            <person name="Nagy L.G."/>
            <person name="Martin F."/>
            <person name="Kauserud H."/>
        </authorList>
    </citation>
    <scope>NUCLEOTIDE SEQUENCE</scope>
    <source>
        <strain evidence="2">CBHHK200</strain>
    </source>
</reference>